<dbReference type="AlphaFoldDB" id="A0A5N5JGA9"/>
<proteinExistence type="predicted"/>
<comment type="caution">
    <text evidence="1">The sequence shown here is derived from an EMBL/GenBank/DDBJ whole genome shotgun (WGS) entry which is preliminary data.</text>
</comment>
<sequence length="124" mass="13871">MITILMYNHNKQEKTTPRKNMEHVEDHHHGDHYWRGVEKESLVVLGYCGWCRFSSTIDDGDGKPGEMVVVYGRRLALELLLMGDGGLKVENKAEANGVGFGFSLESKERRGGVGGRFGYGWVGL</sequence>
<protein>
    <submittedName>
        <fullName evidence="1">Uncharacterized protein</fullName>
    </submittedName>
</protein>
<dbReference type="Proteomes" id="UP000326939">
    <property type="component" value="Chromosome 17"/>
</dbReference>
<evidence type="ECO:0000313" key="1">
    <source>
        <dbReference type="EMBL" id="KAB5516395.1"/>
    </source>
</evidence>
<gene>
    <name evidence="1" type="ORF">DKX38_027043</name>
</gene>
<accession>A0A5N5JGA9</accession>
<evidence type="ECO:0000313" key="2">
    <source>
        <dbReference type="Proteomes" id="UP000326939"/>
    </source>
</evidence>
<organism evidence="1 2">
    <name type="scientific">Salix brachista</name>
    <dbReference type="NCBI Taxonomy" id="2182728"/>
    <lineage>
        <taxon>Eukaryota</taxon>
        <taxon>Viridiplantae</taxon>
        <taxon>Streptophyta</taxon>
        <taxon>Embryophyta</taxon>
        <taxon>Tracheophyta</taxon>
        <taxon>Spermatophyta</taxon>
        <taxon>Magnoliopsida</taxon>
        <taxon>eudicotyledons</taxon>
        <taxon>Gunneridae</taxon>
        <taxon>Pentapetalae</taxon>
        <taxon>rosids</taxon>
        <taxon>fabids</taxon>
        <taxon>Malpighiales</taxon>
        <taxon>Salicaceae</taxon>
        <taxon>Saliceae</taxon>
        <taxon>Salix</taxon>
    </lineage>
</organism>
<reference evidence="2" key="1">
    <citation type="journal article" date="2019" name="Gigascience">
        <title>De novo genome assembly of the endangered Acer yangbiense, a plant species with extremely small populations endemic to Yunnan Province, China.</title>
        <authorList>
            <person name="Yang J."/>
            <person name="Wariss H.M."/>
            <person name="Tao L."/>
            <person name="Zhang R."/>
            <person name="Yun Q."/>
            <person name="Hollingsworth P."/>
            <person name="Dao Z."/>
            <person name="Luo G."/>
            <person name="Guo H."/>
            <person name="Ma Y."/>
            <person name="Sun W."/>
        </authorList>
    </citation>
    <scope>NUCLEOTIDE SEQUENCE [LARGE SCALE GENOMIC DNA]</scope>
    <source>
        <strain evidence="2">cv. br00</strain>
    </source>
</reference>
<name>A0A5N5JGA9_9ROSI</name>
<keyword evidence="2" id="KW-1185">Reference proteome</keyword>
<dbReference type="EMBL" id="VDCV01000017">
    <property type="protein sequence ID" value="KAB5516395.1"/>
    <property type="molecule type" value="Genomic_DNA"/>
</dbReference>